<evidence type="ECO:0000256" key="11">
    <source>
        <dbReference type="SAM" id="MobiDB-lite"/>
    </source>
</evidence>
<keyword evidence="3 10" id="KW-0347">Helicase</keyword>
<feature type="region of interest" description="Disordered" evidence="11">
    <location>
        <begin position="564"/>
        <end position="590"/>
    </location>
</feature>
<dbReference type="SUPFAM" id="SSF52540">
    <property type="entry name" value="P-loop containing nucleoside triphosphate hydrolases"/>
    <property type="match status" value="1"/>
</dbReference>
<dbReference type="GO" id="GO:0016787">
    <property type="term" value="F:hydrolase activity"/>
    <property type="evidence" value="ECO:0007669"/>
    <property type="project" value="UniProtKB-UniRule"/>
</dbReference>
<dbReference type="InterPro" id="IPR000212">
    <property type="entry name" value="DNA_helicase_UvrD/REP"/>
</dbReference>
<dbReference type="EC" id="5.6.2.4" evidence="7"/>
<dbReference type="GO" id="GO:0043138">
    <property type="term" value="F:3'-5' DNA helicase activity"/>
    <property type="evidence" value="ECO:0007669"/>
    <property type="project" value="UniProtKB-EC"/>
</dbReference>
<name>A0A923HJW3_9BURK</name>
<dbReference type="InterPro" id="IPR014017">
    <property type="entry name" value="DNA_helicase_UvrD-like_C"/>
</dbReference>
<feature type="domain" description="UvrD-like helicase C-terminal" evidence="13">
    <location>
        <begin position="560"/>
        <end position="846"/>
    </location>
</feature>
<gene>
    <name evidence="14" type="ORF">H8K36_03395</name>
</gene>
<evidence type="ECO:0000313" key="15">
    <source>
        <dbReference type="Proteomes" id="UP000627446"/>
    </source>
</evidence>
<dbReference type="Gene3D" id="3.40.50.300">
    <property type="entry name" value="P-loop containing nucleotide triphosphate hydrolases"/>
    <property type="match status" value="4"/>
</dbReference>
<keyword evidence="2 10" id="KW-0378">Hydrolase</keyword>
<dbReference type="Proteomes" id="UP000627446">
    <property type="component" value="Unassembled WGS sequence"/>
</dbReference>
<protein>
    <recommendedName>
        <fullName evidence="7">DNA 3'-5' helicase</fullName>
        <ecNumber evidence="7">5.6.2.4</ecNumber>
    </recommendedName>
    <alternativeName>
        <fullName evidence="8">DNA 3'-5' helicase II</fullName>
    </alternativeName>
</protein>
<dbReference type="RefSeq" id="WP_186915077.1">
    <property type="nucleotide sequence ID" value="NZ_JACOFZ010000001.1"/>
</dbReference>
<keyword evidence="5" id="KW-0413">Isomerase</keyword>
<organism evidence="14 15">
    <name type="scientific">Undibacterium nitidum</name>
    <dbReference type="NCBI Taxonomy" id="2762298"/>
    <lineage>
        <taxon>Bacteria</taxon>
        <taxon>Pseudomonadati</taxon>
        <taxon>Pseudomonadota</taxon>
        <taxon>Betaproteobacteria</taxon>
        <taxon>Burkholderiales</taxon>
        <taxon>Oxalobacteraceae</taxon>
        <taxon>Undibacterium</taxon>
    </lineage>
</organism>
<dbReference type="GO" id="GO:0005829">
    <property type="term" value="C:cytosol"/>
    <property type="evidence" value="ECO:0007669"/>
    <property type="project" value="TreeGrafter"/>
</dbReference>
<dbReference type="InterPro" id="IPR027417">
    <property type="entry name" value="P-loop_NTPase"/>
</dbReference>
<comment type="caution">
    <text evidence="14">The sequence shown here is derived from an EMBL/GenBank/DDBJ whole genome shotgun (WGS) entry which is preliminary data.</text>
</comment>
<dbReference type="GO" id="GO:0000725">
    <property type="term" value="P:recombinational repair"/>
    <property type="evidence" value="ECO:0007669"/>
    <property type="project" value="TreeGrafter"/>
</dbReference>
<dbReference type="PROSITE" id="PS51198">
    <property type="entry name" value="UVRD_HELICASE_ATP_BIND"/>
    <property type="match status" value="1"/>
</dbReference>
<evidence type="ECO:0000313" key="14">
    <source>
        <dbReference type="EMBL" id="MBC3880407.1"/>
    </source>
</evidence>
<dbReference type="PROSITE" id="PS51217">
    <property type="entry name" value="UVRD_HELICASE_CTER"/>
    <property type="match status" value="1"/>
</dbReference>
<accession>A0A923HJW3</accession>
<dbReference type="PANTHER" id="PTHR11070:SF2">
    <property type="entry name" value="ATP-DEPENDENT DNA HELICASE SRS2"/>
    <property type="match status" value="1"/>
</dbReference>
<dbReference type="GO" id="GO:0003677">
    <property type="term" value="F:DNA binding"/>
    <property type="evidence" value="ECO:0007669"/>
    <property type="project" value="InterPro"/>
</dbReference>
<dbReference type="EMBL" id="JACOFZ010000001">
    <property type="protein sequence ID" value="MBC3880407.1"/>
    <property type="molecule type" value="Genomic_DNA"/>
</dbReference>
<feature type="domain" description="UvrD-like helicase ATP-binding" evidence="12">
    <location>
        <begin position="12"/>
        <end position="511"/>
    </location>
</feature>
<dbReference type="GO" id="GO:0005524">
    <property type="term" value="F:ATP binding"/>
    <property type="evidence" value="ECO:0007669"/>
    <property type="project" value="UniProtKB-UniRule"/>
</dbReference>
<evidence type="ECO:0000259" key="13">
    <source>
        <dbReference type="PROSITE" id="PS51217"/>
    </source>
</evidence>
<keyword evidence="15" id="KW-1185">Reference proteome</keyword>
<evidence type="ECO:0000256" key="2">
    <source>
        <dbReference type="ARBA" id="ARBA00022801"/>
    </source>
</evidence>
<evidence type="ECO:0000256" key="8">
    <source>
        <dbReference type="ARBA" id="ARBA00034923"/>
    </source>
</evidence>
<dbReference type="InterPro" id="IPR014016">
    <property type="entry name" value="UvrD-like_ATP-bd"/>
</dbReference>
<dbReference type="Pfam" id="PF00580">
    <property type="entry name" value="UvrD-helicase"/>
    <property type="match status" value="1"/>
</dbReference>
<keyword evidence="1 10" id="KW-0547">Nucleotide-binding</keyword>
<evidence type="ECO:0000256" key="4">
    <source>
        <dbReference type="ARBA" id="ARBA00022840"/>
    </source>
</evidence>
<evidence type="ECO:0000256" key="1">
    <source>
        <dbReference type="ARBA" id="ARBA00022741"/>
    </source>
</evidence>
<keyword evidence="4 10" id="KW-0067">ATP-binding</keyword>
<proteinExistence type="predicted"/>
<evidence type="ECO:0000256" key="10">
    <source>
        <dbReference type="PROSITE-ProRule" id="PRU00560"/>
    </source>
</evidence>
<evidence type="ECO:0000256" key="3">
    <source>
        <dbReference type="ARBA" id="ARBA00022806"/>
    </source>
</evidence>
<dbReference type="Pfam" id="PF13361">
    <property type="entry name" value="UvrD_C"/>
    <property type="match status" value="1"/>
</dbReference>
<dbReference type="PANTHER" id="PTHR11070">
    <property type="entry name" value="UVRD / RECB / PCRA DNA HELICASE FAMILY MEMBER"/>
    <property type="match status" value="1"/>
</dbReference>
<evidence type="ECO:0000259" key="12">
    <source>
        <dbReference type="PROSITE" id="PS51198"/>
    </source>
</evidence>
<dbReference type="Gene3D" id="1.10.486.10">
    <property type="entry name" value="PCRA, domain 4"/>
    <property type="match status" value="1"/>
</dbReference>
<evidence type="ECO:0000256" key="6">
    <source>
        <dbReference type="ARBA" id="ARBA00034617"/>
    </source>
</evidence>
<evidence type="ECO:0000256" key="7">
    <source>
        <dbReference type="ARBA" id="ARBA00034808"/>
    </source>
</evidence>
<comment type="catalytic activity">
    <reaction evidence="6">
        <text>Couples ATP hydrolysis with the unwinding of duplex DNA by translocating in the 3'-5' direction.</text>
        <dbReference type="EC" id="5.6.2.4"/>
    </reaction>
</comment>
<evidence type="ECO:0000256" key="9">
    <source>
        <dbReference type="ARBA" id="ARBA00048988"/>
    </source>
</evidence>
<evidence type="ECO:0000256" key="5">
    <source>
        <dbReference type="ARBA" id="ARBA00023235"/>
    </source>
</evidence>
<dbReference type="AlphaFoldDB" id="A0A923HJW3"/>
<sequence>MQAQAYECNGHAVDATSFTQAACDPYQSVVVEACAGSGKTWLLVARMLRLLLAGAEPSELLAITFTRKAAQEMRHRLMELLRELALADEDHARVILLERGVAEQELSKALPRARTLYENLLSHPQGLAMDTFHSWFGRLLQLAPLASGVPHGFSLLESTSGLQREAWGQMMLGLGVQVDENEHEQVSERGQIKRELRYLFETLGDFNTQNMLDAFLEKRAEWWAVSCEDGNAVDPELPLSQLRGLMGEDGERDARLQLWSNETLLERIAQIAACLGKGSKINQTRAQKIETALTTAREISRQRGQIEPSHFEALATEFYANDGSYRKNRHTKELLKAIEAWMGANNEHAFDDECNAIAEALKEYSRRSQELDVLRVNQALFRVGQYYLECYQELKSSQRMLDFADLEWQAYRLLRNEEYAAYLLGRLDSRYKHILLDEFQDTNPLQWNIVSAWLDAYGADHERPSVFVVGDPKQSIYRFRRADPRVFLAAQELLAQQGAAILKTNQTRRNAPRVVEVLNQAMQGNGMYSPQTTLSNKAGEVFRLPLIQHALDTIQIGASPDAMQEENALTEDGETSSKATEKSPFPLRDPLIAADEEEEDLRRYQEGQQVAYSLLDLRQRERSAGRDLAWSEVMLLVRRRSHLSSYERALREAGIPFVSNRRGGLLQTLEISDLTALLNFLMTPGDNRSLAHVLKSPMFSAQDQDLIVLAQGEDGQWWKRLQRIAEQEAANDSVFVRAYRLLQHWMQAAHDLPVHDLIDRILHQGDLVARYAQSVSFGEREQLIGNLTAFTELALNLDGGRYPSLPKFIASLNEYDKGAETESPDESNVASGLDAVQILTIHSAKGLEAKVVVMLDCNHSEASKDSVGVLCAWPLKAGEQKHFSVFGKTNERGAARDALFQAEAIQAAQENWNLLYVAVTRAKEILLVSGIASDKKASQDATLPGVAEGSWYQRFAHLPETVFQVQAPNQSLAPAQTFVMQLFTPPDLSLPFPELVAPMSDEQVEGVALHALMERLTQLPRVGKSWANAVPHAEVISNWLPCALSIAKTVREQALSILQNTELAHFYDATQHSFARNEMDIMHEGVLMRLDRLVVFQSQASKCADEVWVLDYKRRLLESERVEYQQQMQTYRQAVAAIYPNRVVRSALILADGSLALQMPV</sequence>
<feature type="binding site" evidence="10">
    <location>
        <begin position="33"/>
        <end position="40"/>
    </location>
    <ligand>
        <name>ATP</name>
        <dbReference type="ChEBI" id="CHEBI:30616"/>
    </ligand>
</feature>
<reference evidence="14" key="1">
    <citation type="submission" date="2020-08" db="EMBL/GenBank/DDBJ databases">
        <title>Novel species isolated from subtropical streams in China.</title>
        <authorList>
            <person name="Lu H."/>
        </authorList>
    </citation>
    <scope>NUCLEOTIDE SEQUENCE</scope>
    <source>
        <strain evidence="14">LX22W</strain>
    </source>
</reference>
<comment type="catalytic activity">
    <reaction evidence="9">
        <text>ATP + H2O = ADP + phosphate + H(+)</text>
        <dbReference type="Rhea" id="RHEA:13065"/>
        <dbReference type="ChEBI" id="CHEBI:15377"/>
        <dbReference type="ChEBI" id="CHEBI:15378"/>
        <dbReference type="ChEBI" id="CHEBI:30616"/>
        <dbReference type="ChEBI" id="CHEBI:43474"/>
        <dbReference type="ChEBI" id="CHEBI:456216"/>
        <dbReference type="EC" id="5.6.2.4"/>
    </reaction>
</comment>
<dbReference type="GO" id="GO:0033202">
    <property type="term" value="C:DNA helicase complex"/>
    <property type="evidence" value="ECO:0007669"/>
    <property type="project" value="TreeGrafter"/>
</dbReference>